<dbReference type="Proteomes" id="UP000663505">
    <property type="component" value="Chromosome"/>
</dbReference>
<dbReference type="InterPro" id="IPR003593">
    <property type="entry name" value="AAA+_ATPase"/>
</dbReference>
<dbReference type="InterPro" id="IPR005895">
    <property type="entry name" value="ABC_transptr_haem_export_CcmA"/>
</dbReference>
<dbReference type="InterPro" id="IPR051782">
    <property type="entry name" value="ABC_Transporter_VariousFunc"/>
</dbReference>
<evidence type="ECO:0000259" key="5">
    <source>
        <dbReference type="PROSITE" id="PS50893"/>
    </source>
</evidence>
<dbReference type="EMBL" id="CP071182">
    <property type="protein sequence ID" value="QSO46320.1"/>
    <property type="molecule type" value="Genomic_DNA"/>
</dbReference>
<proteinExistence type="predicted"/>
<keyword evidence="2" id="KW-0547">Nucleotide-binding</keyword>
<dbReference type="InterPro" id="IPR003439">
    <property type="entry name" value="ABC_transporter-like_ATP-bd"/>
</dbReference>
<reference evidence="6 7" key="1">
    <citation type="submission" date="2021-02" db="EMBL/GenBank/DDBJ databases">
        <title>Alicyclobacillus curvatus sp. nov. and Alicyclobacillus mengziensis sp. nov., two acidophilic bacteria isolated from acid mine drainage.</title>
        <authorList>
            <person name="Huang Y."/>
        </authorList>
    </citation>
    <scope>NUCLEOTIDE SEQUENCE [LARGE SCALE GENOMIC DNA]</scope>
    <source>
        <strain evidence="6 7">S30H14</strain>
    </source>
</reference>
<keyword evidence="4 6" id="KW-0067">ATP-binding</keyword>
<dbReference type="PANTHER" id="PTHR42939:SF1">
    <property type="entry name" value="ABC TRANSPORTER ATP-BINDING PROTEIN ALBC-RELATED"/>
    <property type="match status" value="1"/>
</dbReference>
<feature type="domain" description="ABC transporter" evidence="5">
    <location>
        <begin position="2"/>
        <end position="205"/>
    </location>
</feature>
<dbReference type="GO" id="GO:0016887">
    <property type="term" value="F:ATP hydrolysis activity"/>
    <property type="evidence" value="ECO:0007669"/>
    <property type="project" value="InterPro"/>
</dbReference>
<dbReference type="NCBIfam" id="TIGR01189">
    <property type="entry name" value="ccmA"/>
    <property type="match status" value="1"/>
</dbReference>
<evidence type="ECO:0000256" key="1">
    <source>
        <dbReference type="ARBA" id="ARBA00022448"/>
    </source>
</evidence>
<dbReference type="PANTHER" id="PTHR42939">
    <property type="entry name" value="ABC TRANSPORTER ATP-BINDING PROTEIN ALBC-RELATED"/>
    <property type="match status" value="1"/>
</dbReference>
<gene>
    <name evidence="6" type="primary">ccmA</name>
    <name evidence="6" type="ORF">JZ786_17725</name>
</gene>
<organism evidence="6 7">
    <name type="scientific">Alicyclobacillus mengziensis</name>
    <dbReference type="NCBI Taxonomy" id="2931921"/>
    <lineage>
        <taxon>Bacteria</taxon>
        <taxon>Bacillati</taxon>
        <taxon>Bacillota</taxon>
        <taxon>Bacilli</taxon>
        <taxon>Bacillales</taxon>
        <taxon>Alicyclobacillaceae</taxon>
        <taxon>Alicyclobacillus</taxon>
    </lineage>
</organism>
<sequence length="207" mass="23105">MLSLEGVSKEYNLRPVLENVDLTLQLGLLYTLMAPNGSGKTTLLQIMAGLTRPTKGRVLWDGHPVRPQHRRCIGVLLQQPMLYADLTAGENLRFYAGLYGLSPVDRLVSDWLARVGLADSIDERVRNFSKGMRQRLALARCFLHDPKVLLLDEPFDGLDEQGRDILAHLLKGRVADGASVFLVTHRSEQLGLPAHRLTLRFGRVIAC</sequence>
<name>A0A9X7VXE9_9BACL</name>
<keyword evidence="3" id="KW-0201">Cytochrome c-type biogenesis</keyword>
<evidence type="ECO:0000256" key="4">
    <source>
        <dbReference type="ARBA" id="ARBA00022840"/>
    </source>
</evidence>
<evidence type="ECO:0000256" key="3">
    <source>
        <dbReference type="ARBA" id="ARBA00022748"/>
    </source>
</evidence>
<dbReference type="RefSeq" id="WP_206655690.1">
    <property type="nucleotide sequence ID" value="NZ_CP071182.1"/>
</dbReference>
<dbReference type="SMART" id="SM00382">
    <property type="entry name" value="AAA"/>
    <property type="match status" value="1"/>
</dbReference>
<evidence type="ECO:0000256" key="2">
    <source>
        <dbReference type="ARBA" id="ARBA00022741"/>
    </source>
</evidence>
<dbReference type="Gene3D" id="3.40.50.300">
    <property type="entry name" value="P-loop containing nucleotide triphosphate hydrolases"/>
    <property type="match status" value="1"/>
</dbReference>
<evidence type="ECO:0000313" key="7">
    <source>
        <dbReference type="Proteomes" id="UP000663505"/>
    </source>
</evidence>
<dbReference type="PROSITE" id="PS50893">
    <property type="entry name" value="ABC_TRANSPORTER_2"/>
    <property type="match status" value="1"/>
</dbReference>
<dbReference type="GO" id="GO:0022857">
    <property type="term" value="F:transmembrane transporter activity"/>
    <property type="evidence" value="ECO:0007669"/>
    <property type="project" value="InterPro"/>
</dbReference>
<accession>A0A9X7VXE9</accession>
<dbReference type="KEGG" id="afx:JZ786_17725"/>
<dbReference type="PROSITE" id="PS00211">
    <property type="entry name" value="ABC_TRANSPORTER_1"/>
    <property type="match status" value="1"/>
</dbReference>
<keyword evidence="7" id="KW-1185">Reference proteome</keyword>
<dbReference type="SUPFAM" id="SSF52540">
    <property type="entry name" value="P-loop containing nucleoside triphosphate hydrolases"/>
    <property type="match status" value="1"/>
</dbReference>
<dbReference type="InterPro" id="IPR017871">
    <property type="entry name" value="ABC_transporter-like_CS"/>
</dbReference>
<protein>
    <submittedName>
        <fullName evidence="6">Heme ABC exporter ATP-binding protein CcmA</fullName>
    </submittedName>
</protein>
<dbReference type="CDD" id="cd03230">
    <property type="entry name" value="ABC_DR_subfamily_A"/>
    <property type="match status" value="1"/>
</dbReference>
<evidence type="ECO:0000313" key="6">
    <source>
        <dbReference type="EMBL" id="QSO46320.1"/>
    </source>
</evidence>
<dbReference type="AlphaFoldDB" id="A0A9X7VXE9"/>
<dbReference type="Pfam" id="PF00005">
    <property type="entry name" value="ABC_tran"/>
    <property type="match status" value="1"/>
</dbReference>
<dbReference type="GO" id="GO:0017004">
    <property type="term" value="P:cytochrome complex assembly"/>
    <property type="evidence" value="ECO:0007669"/>
    <property type="project" value="UniProtKB-KW"/>
</dbReference>
<dbReference type="InterPro" id="IPR027417">
    <property type="entry name" value="P-loop_NTPase"/>
</dbReference>
<dbReference type="GO" id="GO:0005524">
    <property type="term" value="F:ATP binding"/>
    <property type="evidence" value="ECO:0007669"/>
    <property type="project" value="UniProtKB-KW"/>
</dbReference>
<keyword evidence="1" id="KW-0813">Transport</keyword>